<protein>
    <recommendedName>
        <fullName evidence="3">CCHC-type domain-containing protein</fullName>
    </recommendedName>
</protein>
<keyword evidence="1" id="KW-0863">Zinc-finger</keyword>
<evidence type="ECO:0000313" key="4">
    <source>
        <dbReference type="EMBL" id="KAK1678866.1"/>
    </source>
</evidence>
<dbReference type="EMBL" id="JAUUTY010000002">
    <property type="protein sequence ID" value="KAK1678866.1"/>
    <property type="molecule type" value="Genomic_DNA"/>
</dbReference>
<sequence length="391" mass="43550">MASTSSRAYGLRCYKCKQQGHPPRECPNLLCEVCKAKGHVAWQCTTPSAKTLYFDKLQAQVPKMPIAPTLQDEELQGHRKDDVDPSLALLVTTAPPLEDDLGGDGVEHGDHGILPTPTEAHGVEMVEHGNFPSIKEAHGDEKVEPTPLCFIDELVPIPCEDESHLAHLSESDSELSDSHPICEFECFHLEDMSDTLNELREVDDRSMEDIAFANTLTSPSFVSSYVALGSTEDEFPLMETMYMVHEDDDISPCLLQDGHVDHMDPPTSTTPTSNESTFKGTRVIEDRRGGTPMVQGSEGREEEPFIMVQGRRRRRRRRRKRKKRQEEEKGQAGPRPGLTGPQTGLPGFDRILRLCHPDAIPGLPKPRPVTVRSRIRFEPDGPVPDLVQPAL</sequence>
<feature type="domain" description="CCHC-type" evidence="3">
    <location>
        <begin position="12"/>
        <end position="28"/>
    </location>
</feature>
<keyword evidence="1" id="KW-0479">Metal-binding</keyword>
<proteinExistence type="predicted"/>
<keyword evidence="5" id="KW-1185">Reference proteome</keyword>
<dbReference type="InterPro" id="IPR001878">
    <property type="entry name" value="Znf_CCHC"/>
</dbReference>
<feature type="compositionally biased region" description="Basic residues" evidence="2">
    <location>
        <begin position="310"/>
        <end position="323"/>
    </location>
</feature>
<reference evidence="4" key="1">
    <citation type="submission" date="2023-07" db="EMBL/GenBank/DDBJ databases">
        <title>A chromosome-level genome assembly of Lolium multiflorum.</title>
        <authorList>
            <person name="Chen Y."/>
            <person name="Copetti D."/>
            <person name="Kolliker R."/>
            <person name="Studer B."/>
        </authorList>
    </citation>
    <scope>NUCLEOTIDE SEQUENCE</scope>
    <source>
        <strain evidence="4">02402/16</strain>
        <tissue evidence="4">Leaf</tissue>
    </source>
</reference>
<dbReference type="GO" id="GO:0003676">
    <property type="term" value="F:nucleic acid binding"/>
    <property type="evidence" value="ECO:0007669"/>
    <property type="project" value="InterPro"/>
</dbReference>
<feature type="compositionally biased region" description="Low complexity" evidence="2">
    <location>
        <begin position="333"/>
        <end position="347"/>
    </location>
</feature>
<dbReference type="InterPro" id="IPR036875">
    <property type="entry name" value="Znf_CCHC_sf"/>
</dbReference>
<dbReference type="GO" id="GO:0008270">
    <property type="term" value="F:zinc ion binding"/>
    <property type="evidence" value="ECO:0007669"/>
    <property type="project" value="UniProtKB-KW"/>
</dbReference>
<evidence type="ECO:0000313" key="5">
    <source>
        <dbReference type="Proteomes" id="UP001231189"/>
    </source>
</evidence>
<dbReference type="AlphaFoldDB" id="A0AAD8TC06"/>
<dbReference type="SUPFAM" id="SSF57756">
    <property type="entry name" value="Retrovirus zinc finger-like domains"/>
    <property type="match status" value="1"/>
</dbReference>
<name>A0AAD8TC06_LOLMU</name>
<comment type="caution">
    <text evidence="4">The sequence shown here is derived from an EMBL/GenBank/DDBJ whole genome shotgun (WGS) entry which is preliminary data.</text>
</comment>
<dbReference type="SMART" id="SM00343">
    <property type="entry name" value="ZnF_C2HC"/>
    <property type="match status" value="2"/>
</dbReference>
<evidence type="ECO:0000256" key="1">
    <source>
        <dbReference type="PROSITE-ProRule" id="PRU00047"/>
    </source>
</evidence>
<dbReference type="Gene3D" id="4.10.60.10">
    <property type="entry name" value="Zinc finger, CCHC-type"/>
    <property type="match status" value="1"/>
</dbReference>
<accession>A0AAD8TC06</accession>
<evidence type="ECO:0000259" key="3">
    <source>
        <dbReference type="PROSITE" id="PS50158"/>
    </source>
</evidence>
<keyword evidence="1" id="KW-0862">Zinc</keyword>
<feature type="region of interest" description="Disordered" evidence="2">
    <location>
        <begin position="258"/>
        <end position="349"/>
    </location>
</feature>
<dbReference type="Proteomes" id="UP001231189">
    <property type="component" value="Unassembled WGS sequence"/>
</dbReference>
<organism evidence="4 5">
    <name type="scientific">Lolium multiflorum</name>
    <name type="common">Italian ryegrass</name>
    <name type="synonym">Lolium perenne subsp. multiflorum</name>
    <dbReference type="NCBI Taxonomy" id="4521"/>
    <lineage>
        <taxon>Eukaryota</taxon>
        <taxon>Viridiplantae</taxon>
        <taxon>Streptophyta</taxon>
        <taxon>Embryophyta</taxon>
        <taxon>Tracheophyta</taxon>
        <taxon>Spermatophyta</taxon>
        <taxon>Magnoliopsida</taxon>
        <taxon>Liliopsida</taxon>
        <taxon>Poales</taxon>
        <taxon>Poaceae</taxon>
        <taxon>BOP clade</taxon>
        <taxon>Pooideae</taxon>
        <taxon>Poodae</taxon>
        <taxon>Poeae</taxon>
        <taxon>Poeae Chloroplast Group 2 (Poeae type)</taxon>
        <taxon>Loliodinae</taxon>
        <taxon>Loliinae</taxon>
        <taxon>Lolium</taxon>
    </lineage>
</organism>
<dbReference type="PROSITE" id="PS50158">
    <property type="entry name" value="ZF_CCHC"/>
    <property type="match status" value="1"/>
</dbReference>
<evidence type="ECO:0000256" key="2">
    <source>
        <dbReference type="SAM" id="MobiDB-lite"/>
    </source>
</evidence>
<gene>
    <name evidence="4" type="ORF">QYE76_039714</name>
</gene>
<feature type="compositionally biased region" description="Low complexity" evidence="2">
    <location>
        <begin position="265"/>
        <end position="277"/>
    </location>
</feature>